<feature type="domain" description="O-antigen ligase-related" evidence="6">
    <location>
        <begin position="188"/>
        <end position="351"/>
    </location>
</feature>
<feature type="transmembrane region" description="Helical" evidence="5">
    <location>
        <begin position="60"/>
        <end position="79"/>
    </location>
</feature>
<evidence type="ECO:0000256" key="5">
    <source>
        <dbReference type="SAM" id="Phobius"/>
    </source>
</evidence>
<comment type="subcellular location">
    <subcellularLocation>
        <location evidence="1">Membrane</location>
        <topology evidence="1">Multi-pass membrane protein</topology>
    </subcellularLocation>
</comment>
<evidence type="ECO:0000313" key="7">
    <source>
        <dbReference type="EMBL" id="MET4569717.1"/>
    </source>
</evidence>
<dbReference type="RefSeq" id="WP_354549583.1">
    <property type="nucleotide sequence ID" value="NZ_JBEPSD010000001.1"/>
</dbReference>
<feature type="transmembrane region" description="Helical" evidence="5">
    <location>
        <begin position="20"/>
        <end position="48"/>
    </location>
</feature>
<sequence length="443" mass="47760">MNSFTTSLKAALRSPLLPFWLVIALLPFGRSSELGTVLCLLGVIMLFARDPQALRQHAGARLLLWLLAAYAGAALLSAVDAIMPGKSWSTVPALLRYAPLGLYACFAIRREHKLQALYVAVAWVLALWCADAWLQALTGWSLGGRAEAERVSGIFGADNLKLGPTLAVLSPFALWAARRRWGLPGLLLAFALVLGPVLLAGSRAAWLCYALVALGFAWREARSPLRFAGFCVIAAVLLALAGGIAWKASARFHDRVERTLLALQGTDQSIDTALSGRLEIWRTGVNMFMAHPINGVGVRGFRYAYPQYAAANDHFVVTTEACGVGEGACHAHQLVLEVLAETGTLGLLLWLAAVALAWRAWRRVGAAARARAFPVTLALGVMLFPLNTHLAFYSAWWGLLFAWLLGLWCASLFVAGVPAGEEEPGIRAGLFKRALPRKSLDGA</sequence>
<feature type="transmembrane region" description="Helical" evidence="5">
    <location>
        <begin position="116"/>
        <end position="134"/>
    </location>
</feature>
<feature type="transmembrane region" description="Helical" evidence="5">
    <location>
        <begin position="343"/>
        <end position="361"/>
    </location>
</feature>
<feature type="transmembrane region" description="Helical" evidence="5">
    <location>
        <begin position="225"/>
        <end position="246"/>
    </location>
</feature>
<dbReference type="PANTHER" id="PTHR37422:SF21">
    <property type="entry name" value="EXOQ-LIKE PROTEIN"/>
    <property type="match status" value="1"/>
</dbReference>
<dbReference type="GO" id="GO:0016874">
    <property type="term" value="F:ligase activity"/>
    <property type="evidence" value="ECO:0007669"/>
    <property type="project" value="UniProtKB-KW"/>
</dbReference>
<evidence type="ECO:0000256" key="1">
    <source>
        <dbReference type="ARBA" id="ARBA00004141"/>
    </source>
</evidence>
<dbReference type="Proteomes" id="UP001549251">
    <property type="component" value="Unassembled WGS sequence"/>
</dbReference>
<evidence type="ECO:0000259" key="6">
    <source>
        <dbReference type="Pfam" id="PF04932"/>
    </source>
</evidence>
<name>A0ABV2PYK5_9GAMM</name>
<evidence type="ECO:0000256" key="2">
    <source>
        <dbReference type="ARBA" id="ARBA00022692"/>
    </source>
</evidence>
<gene>
    <name evidence="7" type="ORF">ABIE04_002044</name>
</gene>
<accession>A0ABV2PYK5</accession>
<keyword evidence="3 5" id="KW-1133">Transmembrane helix</keyword>
<keyword evidence="8" id="KW-1185">Reference proteome</keyword>
<organism evidence="7 8">
    <name type="scientific">Rhodanobacter soli</name>
    <dbReference type="NCBI Taxonomy" id="590609"/>
    <lineage>
        <taxon>Bacteria</taxon>
        <taxon>Pseudomonadati</taxon>
        <taxon>Pseudomonadota</taxon>
        <taxon>Gammaproteobacteria</taxon>
        <taxon>Lysobacterales</taxon>
        <taxon>Rhodanobacteraceae</taxon>
        <taxon>Rhodanobacter</taxon>
    </lineage>
</organism>
<reference evidence="7 8" key="1">
    <citation type="submission" date="2024-06" db="EMBL/GenBank/DDBJ databases">
        <title>Sorghum-associated microbial communities from plants grown in Nebraska, USA.</title>
        <authorList>
            <person name="Schachtman D."/>
        </authorList>
    </citation>
    <scope>NUCLEOTIDE SEQUENCE [LARGE SCALE GENOMIC DNA]</scope>
    <source>
        <strain evidence="7 8">1757</strain>
    </source>
</reference>
<keyword evidence="2 5" id="KW-0812">Transmembrane</keyword>
<comment type="caution">
    <text evidence="7">The sequence shown here is derived from an EMBL/GenBank/DDBJ whole genome shotgun (WGS) entry which is preliminary data.</text>
</comment>
<dbReference type="PANTHER" id="PTHR37422">
    <property type="entry name" value="TEICHURONIC ACID BIOSYNTHESIS PROTEIN TUAE"/>
    <property type="match status" value="1"/>
</dbReference>
<evidence type="ECO:0000313" key="8">
    <source>
        <dbReference type="Proteomes" id="UP001549251"/>
    </source>
</evidence>
<evidence type="ECO:0000256" key="4">
    <source>
        <dbReference type="ARBA" id="ARBA00023136"/>
    </source>
</evidence>
<proteinExistence type="predicted"/>
<feature type="transmembrane region" description="Helical" evidence="5">
    <location>
        <begin position="396"/>
        <end position="417"/>
    </location>
</feature>
<keyword evidence="7" id="KW-0436">Ligase</keyword>
<feature type="transmembrane region" description="Helical" evidence="5">
    <location>
        <begin position="91"/>
        <end position="109"/>
    </location>
</feature>
<dbReference type="Pfam" id="PF04932">
    <property type="entry name" value="Wzy_C"/>
    <property type="match status" value="1"/>
</dbReference>
<feature type="transmembrane region" description="Helical" evidence="5">
    <location>
        <begin position="373"/>
        <end position="390"/>
    </location>
</feature>
<evidence type="ECO:0000256" key="3">
    <source>
        <dbReference type="ARBA" id="ARBA00022989"/>
    </source>
</evidence>
<dbReference type="InterPro" id="IPR007016">
    <property type="entry name" value="O-antigen_ligase-rel_domated"/>
</dbReference>
<dbReference type="InterPro" id="IPR051533">
    <property type="entry name" value="WaaL-like"/>
</dbReference>
<protein>
    <submittedName>
        <fullName evidence="7">O-antigen ligase</fullName>
    </submittedName>
</protein>
<dbReference type="EMBL" id="JBEPSD010000001">
    <property type="protein sequence ID" value="MET4569717.1"/>
    <property type="molecule type" value="Genomic_DNA"/>
</dbReference>
<keyword evidence="4 5" id="KW-0472">Membrane</keyword>
<feature type="transmembrane region" description="Helical" evidence="5">
    <location>
        <begin position="185"/>
        <end position="218"/>
    </location>
</feature>